<dbReference type="PANTHER" id="PTHR31896">
    <property type="entry name" value="FAMILY REGULATORY PROTEIN, PUTATIVE (AFU_ORTHOLOGUE AFUA_3G14730)-RELATED"/>
    <property type="match status" value="1"/>
</dbReference>
<dbReference type="InterPro" id="IPR023213">
    <property type="entry name" value="CAT-like_dom_sf"/>
</dbReference>
<proteinExistence type="inferred from homology"/>
<dbReference type="RefSeq" id="XP_025352960.1">
    <property type="nucleotide sequence ID" value="XM_025496737.1"/>
</dbReference>
<keyword evidence="4" id="KW-0012">Acyltransferase</keyword>
<accession>A0A316V6J8</accession>
<dbReference type="PANTHER" id="PTHR31896:SF69">
    <property type="entry name" value="FAMILY REGULATORY PROTEIN, PUTATIVE (AFU_ORTHOLOGUE AFUA_3G14730)-RELATED"/>
    <property type="match status" value="1"/>
</dbReference>
<comment type="similarity">
    <text evidence="2">Belongs to the plant acyltransferase family.</text>
</comment>
<dbReference type="InParanoid" id="A0A316V6J8"/>
<dbReference type="GO" id="GO:0016746">
    <property type="term" value="F:acyltransferase activity"/>
    <property type="evidence" value="ECO:0007669"/>
    <property type="project" value="UniProtKB-KW"/>
</dbReference>
<dbReference type="Pfam" id="PF02458">
    <property type="entry name" value="Transferase"/>
    <property type="match status" value="1"/>
</dbReference>
<dbReference type="GeneID" id="37018518"/>
<sequence length="539" mass="59992">MGVINTETISRTRLRGGRHQDHFDIVPIPVLDATTGNIDIQTRITFLFDKQLDLTHIKEAWYQLVEAWPFLSAQVRECKEAQSGLAYHIPKEDVLKEHSPLEAFLPKNQRQFLSIDCSNRSLQSYWPGGADRLQGDLSETPFICDSPSSQEEQDMTSHNAIRTFDELIKSDRPIFTAQATLFSDATMISLSFAHIIGDGFCIKNIFTAWTDVIRGVQPPPQPAILRDNFASIDVNAKPNLPLRYRLLGLRDKVKLMANMLYDLQFGRPEKSMQAKYIHLPGTYVSQLQKEANEYLQSSPANPPNHFVSRSDIVLAFIVKNIAATNDPSKSLTPITIANARGKKVTGINLDFSHALGGCAVALPLTGMPAGELVKMPLAELASQIHQDIVQQTSSDNLRDLFAFNLHHFSWKRVHGPDAKQAKAKSDGKMPFFCTPNGRFCGLTDWRALGFGQVNFKGAALSGECESAKVKAINTHMITPFSTRDRFACLGDLDGSVWLYGVLSKAEWEHKDGFGRLAKVSRNTEKAPVPVQSEILSSRL</sequence>
<evidence type="ECO:0000313" key="6">
    <source>
        <dbReference type="Proteomes" id="UP000245771"/>
    </source>
</evidence>
<dbReference type="EMBL" id="KZ819605">
    <property type="protein sequence ID" value="PWN32658.1"/>
    <property type="molecule type" value="Genomic_DNA"/>
</dbReference>
<reference evidence="5 6" key="1">
    <citation type="journal article" date="2018" name="Mol. Biol. Evol.">
        <title>Broad Genomic Sampling Reveals a Smut Pathogenic Ancestry of the Fungal Clade Ustilaginomycotina.</title>
        <authorList>
            <person name="Kijpornyongpan T."/>
            <person name="Mondo S.J."/>
            <person name="Barry K."/>
            <person name="Sandor L."/>
            <person name="Lee J."/>
            <person name="Lipzen A."/>
            <person name="Pangilinan J."/>
            <person name="LaButti K."/>
            <person name="Hainaut M."/>
            <person name="Henrissat B."/>
            <person name="Grigoriev I.V."/>
            <person name="Spatafora J.W."/>
            <person name="Aime M.C."/>
        </authorList>
    </citation>
    <scope>NUCLEOTIDE SEQUENCE [LARGE SCALE GENOMIC DNA]</scope>
    <source>
        <strain evidence="5 6">MCA 3882</strain>
    </source>
</reference>
<comment type="pathway">
    <text evidence="1">Secondary metabolite biosynthesis.</text>
</comment>
<keyword evidence="3" id="KW-0808">Transferase</keyword>
<evidence type="ECO:0000256" key="3">
    <source>
        <dbReference type="ARBA" id="ARBA00022679"/>
    </source>
</evidence>
<evidence type="ECO:0000256" key="4">
    <source>
        <dbReference type="ARBA" id="ARBA00023315"/>
    </source>
</evidence>
<dbReference type="STRING" id="1280837.A0A316V6J8"/>
<dbReference type="InterPro" id="IPR051283">
    <property type="entry name" value="Sec_Metabolite_Acyltrans"/>
</dbReference>
<dbReference type="AlphaFoldDB" id="A0A316V6J8"/>
<evidence type="ECO:0000256" key="2">
    <source>
        <dbReference type="ARBA" id="ARBA00009861"/>
    </source>
</evidence>
<name>A0A316V6J8_9BASI</name>
<gene>
    <name evidence="5" type="ORF">FA14DRAFT_126304</name>
</gene>
<protein>
    <submittedName>
        <fullName evidence="5">Uncharacterized protein</fullName>
    </submittedName>
</protein>
<organism evidence="5 6">
    <name type="scientific">Meira miltonrushii</name>
    <dbReference type="NCBI Taxonomy" id="1280837"/>
    <lineage>
        <taxon>Eukaryota</taxon>
        <taxon>Fungi</taxon>
        <taxon>Dikarya</taxon>
        <taxon>Basidiomycota</taxon>
        <taxon>Ustilaginomycotina</taxon>
        <taxon>Exobasidiomycetes</taxon>
        <taxon>Exobasidiales</taxon>
        <taxon>Brachybasidiaceae</taxon>
        <taxon>Meira</taxon>
    </lineage>
</organism>
<dbReference type="Gene3D" id="3.30.559.10">
    <property type="entry name" value="Chloramphenicol acetyltransferase-like domain"/>
    <property type="match status" value="2"/>
</dbReference>
<evidence type="ECO:0000313" key="5">
    <source>
        <dbReference type="EMBL" id="PWN32658.1"/>
    </source>
</evidence>
<dbReference type="Proteomes" id="UP000245771">
    <property type="component" value="Unassembled WGS sequence"/>
</dbReference>
<keyword evidence="6" id="KW-1185">Reference proteome</keyword>
<evidence type="ECO:0000256" key="1">
    <source>
        <dbReference type="ARBA" id="ARBA00005179"/>
    </source>
</evidence>
<dbReference type="OrthoDB" id="21502at2759"/>